<proteinExistence type="predicted"/>
<dbReference type="PATRIC" id="fig|1641875.4.peg.68"/>
<protein>
    <submittedName>
        <fullName evidence="2">Uncharacterized protein</fullName>
    </submittedName>
</protein>
<dbReference type="EMBL" id="LAXJ01000010">
    <property type="protein sequence ID" value="KRS12259.1"/>
    <property type="molecule type" value="Genomic_DNA"/>
</dbReference>
<comment type="caution">
    <text evidence="2">The sequence shown here is derived from an EMBL/GenBank/DDBJ whole genome shotgun (WGS) entry which is preliminary data.</text>
</comment>
<dbReference type="AlphaFoldDB" id="A0A0T5NTJ6"/>
<feature type="signal peptide" evidence="1">
    <location>
        <begin position="1"/>
        <end position="22"/>
    </location>
</feature>
<evidence type="ECO:0000313" key="3">
    <source>
        <dbReference type="Proteomes" id="UP000051295"/>
    </source>
</evidence>
<feature type="chain" id="PRO_5006663886" evidence="1">
    <location>
        <begin position="23"/>
        <end position="164"/>
    </location>
</feature>
<accession>A0A0T5NTJ6</accession>
<dbReference type="RefSeq" id="WP_057793742.1">
    <property type="nucleotide sequence ID" value="NZ_LAXJ01000010.1"/>
</dbReference>
<keyword evidence="1" id="KW-0732">Signal</keyword>
<reference evidence="2 3" key="1">
    <citation type="submission" date="2015-04" db="EMBL/GenBank/DDBJ databases">
        <title>The draft genome sequence of Roseovarius sp.R12b.</title>
        <authorList>
            <person name="Li G."/>
            <person name="Lai Q."/>
            <person name="Shao Z."/>
            <person name="Yan P."/>
        </authorList>
    </citation>
    <scope>NUCLEOTIDE SEQUENCE [LARGE SCALE GENOMIC DNA]</scope>
    <source>
        <strain evidence="2 3">R12B</strain>
    </source>
</reference>
<keyword evidence="3" id="KW-1185">Reference proteome</keyword>
<dbReference type="Proteomes" id="UP000051295">
    <property type="component" value="Unassembled WGS sequence"/>
</dbReference>
<evidence type="ECO:0000313" key="2">
    <source>
        <dbReference type="EMBL" id="KRS12259.1"/>
    </source>
</evidence>
<organism evidence="2 3">
    <name type="scientific">Roseovarius atlanticus</name>
    <dbReference type="NCBI Taxonomy" id="1641875"/>
    <lineage>
        <taxon>Bacteria</taxon>
        <taxon>Pseudomonadati</taxon>
        <taxon>Pseudomonadota</taxon>
        <taxon>Alphaproteobacteria</taxon>
        <taxon>Rhodobacterales</taxon>
        <taxon>Roseobacteraceae</taxon>
        <taxon>Roseovarius</taxon>
    </lineage>
</organism>
<sequence length="164" mass="16931">MKSFLKTTAVAALLSLPLAATAAETAVSDISVEADLSSIQNATAASVWANLPTDLESALAVQLSDQIAADGEDGAQIMIDITSVELASSFESVADLADSRISGDVVIERPGDQYDEAYNLTVSAEQAAVLLPAGSDIMLLAPGSTEFYTAMVGAFANNIAEKMQ</sequence>
<dbReference type="OrthoDB" id="7864986at2"/>
<evidence type="ECO:0000256" key="1">
    <source>
        <dbReference type="SAM" id="SignalP"/>
    </source>
</evidence>
<gene>
    <name evidence="2" type="ORF">XM53_11425</name>
</gene>
<name>A0A0T5NTJ6_9RHOB</name>